<dbReference type="InterPro" id="IPR032327">
    <property type="entry name" value="DUF4854"/>
</dbReference>
<protein>
    <recommendedName>
        <fullName evidence="5">DUF4854 domain-containing protein</fullName>
    </recommendedName>
</protein>
<keyword evidence="2" id="KW-1133">Transmembrane helix</keyword>
<dbReference type="Pfam" id="PF16146">
    <property type="entry name" value="DUF4854"/>
    <property type="match status" value="1"/>
</dbReference>
<keyword evidence="2" id="KW-0472">Membrane</keyword>
<dbReference type="AlphaFoldDB" id="A0AAV2W2U8"/>
<evidence type="ECO:0008006" key="5">
    <source>
        <dbReference type="Google" id="ProtNLM"/>
    </source>
</evidence>
<dbReference type="Proteomes" id="UP000035645">
    <property type="component" value="Unassembled WGS sequence"/>
</dbReference>
<keyword evidence="2" id="KW-0812">Transmembrane</keyword>
<sequence length="374" mass="39274">MTHPENPYTGGEQPAQPITPPADPYGLNPNANPNPYTQPQEPAQPYVQNAAPEQGREAYGNSNYEHDESAPQFTGNEPAQQPYGTPYEPAATQPTTQLNYGAPQNAAPQYGEQPAYGAPAGGAPVYGEPSGPAYGSPAQFPPQGGYDQYPPQGPTDKYNTMAIVGLILAILFPLIGLIVSIIAMVNINKHGGSKASKNLSLAGTIVGGVLTVVSIIVSIIVFNSVLAATNEIVSDSKSPSATHSQTQSTTDPDEDIDEDIDNDIDDIGDQLTDGSITLEEALKNPTVKSELEKQIQGLPDGMKGSVSAEGNTLILTFDLDSSLAEYSDSLAESLNSVGKSAASQLNEDGGNTYSVRIVITSEGKTLYDKTSTND</sequence>
<feature type="transmembrane region" description="Helical" evidence="2">
    <location>
        <begin position="199"/>
        <end position="222"/>
    </location>
</feature>
<feature type="transmembrane region" description="Helical" evidence="2">
    <location>
        <begin position="161"/>
        <end position="187"/>
    </location>
</feature>
<feature type="compositionally biased region" description="Polar residues" evidence="1">
    <location>
        <begin position="235"/>
        <end position="250"/>
    </location>
</feature>
<proteinExistence type="predicted"/>
<reference evidence="3 4" key="1">
    <citation type="submission" date="2013-10" db="EMBL/GenBank/DDBJ databases">
        <authorList>
            <person name="Manrique M."/>
        </authorList>
    </citation>
    <scope>NUCLEOTIDE SEQUENCE [LARGE SCALE GENOMIC DNA]</scope>
    <source>
        <strain evidence="3 4">IM386</strain>
    </source>
</reference>
<gene>
    <name evidence="3" type="ORF">BANIM336_00613</name>
</gene>
<feature type="compositionally biased region" description="Low complexity" evidence="1">
    <location>
        <begin position="141"/>
        <end position="150"/>
    </location>
</feature>
<feature type="compositionally biased region" description="Low complexity" evidence="1">
    <location>
        <begin position="114"/>
        <end position="129"/>
    </location>
</feature>
<evidence type="ECO:0000256" key="1">
    <source>
        <dbReference type="SAM" id="MobiDB-lite"/>
    </source>
</evidence>
<evidence type="ECO:0000313" key="4">
    <source>
        <dbReference type="Proteomes" id="UP000035645"/>
    </source>
</evidence>
<feature type="region of interest" description="Disordered" evidence="1">
    <location>
        <begin position="235"/>
        <end position="264"/>
    </location>
</feature>
<name>A0AAV2W2U8_9BIFI</name>
<feature type="region of interest" description="Disordered" evidence="1">
    <location>
        <begin position="1"/>
        <end position="153"/>
    </location>
</feature>
<feature type="compositionally biased region" description="Polar residues" evidence="1">
    <location>
        <begin position="71"/>
        <end position="83"/>
    </location>
</feature>
<dbReference type="EMBL" id="CBUQ010000005">
    <property type="protein sequence ID" value="CDI67304.1"/>
    <property type="molecule type" value="Genomic_DNA"/>
</dbReference>
<evidence type="ECO:0000313" key="3">
    <source>
        <dbReference type="EMBL" id="CDI67304.1"/>
    </source>
</evidence>
<comment type="caution">
    <text evidence="3">The sequence shown here is derived from an EMBL/GenBank/DDBJ whole genome shotgun (WGS) entry which is preliminary data.</text>
</comment>
<evidence type="ECO:0000256" key="2">
    <source>
        <dbReference type="SAM" id="Phobius"/>
    </source>
</evidence>
<organism evidence="3 4">
    <name type="scientific">Bifidobacterium animalis subsp. animalis IM386</name>
    <dbReference type="NCBI Taxonomy" id="1402194"/>
    <lineage>
        <taxon>Bacteria</taxon>
        <taxon>Bacillati</taxon>
        <taxon>Actinomycetota</taxon>
        <taxon>Actinomycetes</taxon>
        <taxon>Bifidobacteriales</taxon>
        <taxon>Bifidobacteriaceae</taxon>
        <taxon>Bifidobacterium</taxon>
    </lineage>
</organism>
<dbReference type="RefSeq" id="WP_014697183.1">
    <property type="nucleotide sequence ID" value="NZ_CBUQ010000005.1"/>
</dbReference>
<feature type="compositionally biased region" description="Polar residues" evidence="1">
    <location>
        <begin position="29"/>
        <end position="41"/>
    </location>
</feature>
<feature type="compositionally biased region" description="Acidic residues" evidence="1">
    <location>
        <begin position="251"/>
        <end position="264"/>
    </location>
</feature>
<accession>A0AAV2W2U8</accession>
<reference evidence="3 4" key="2">
    <citation type="submission" date="2015-01" db="EMBL/GenBank/DDBJ databases">
        <title>Genome sequence of a Bifidobacterium animalis strain.</title>
        <authorList>
            <person name="Bogovic-Matijasic B."/>
            <person name="Hacin B."/>
            <person name="Citar M."/>
            <person name="Svigelj K."/>
            <person name="Stempelj M."/>
            <person name="Rogelj I."/>
        </authorList>
    </citation>
    <scope>NUCLEOTIDE SEQUENCE [LARGE SCALE GENOMIC DNA]</scope>
    <source>
        <strain evidence="3 4">IM386</strain>
    </source>
</reference>